<dbReference type="AlphaFoldDB" id="A0A0A9BRB8"/>
<evidence type="ECO:0000313" key="1">
    <source>
        <dbReference type="EMBL" id="JAD65956.1"/>
    </source>
</evidence>
<accession>A0A0A9BRB8</accession>
<protein>
    <submittedName>
        <fullName evidence="1">Uncharacterized protein</fullName>
    </submittedName>
</protein>
<name>A0A0A9BRB8_ARUDO</name>
<sequence length="22" mass="2518">MLWLLVCASTWMYSARGEGLVM</sequence>
<proteinExistence type="predicted"/>
<dbReference type="EMBL" id="GBRH01231939">
    <property type="protein sequence ID" value="JAD65956.1"/>
    <property type="molecule type" value="Transcribed_RNA"/>
</dbReference>
<organism evidence="1">
    <name type="scientific">Arundo donax</name>
    <name type="common">Giant reed</name>
    <name type="synonym">Donax arundinaceus</name>
    <dbReference type="NCBI Taxonomy" id="35708"/>
    <lineage>
        <taxon>Eukaryota</taxon>
        <taxon>Viridiplantae</taxon>
        <taxon>Streptophyta</taxon>
        <taxon>Embryophyta</taxon>
        <taxon>Tracheophyta</taxon>
        <taxon>Spermatophyta</taxon>
        <taxon>Magnoliopsida</taxon>
        <taxon>Liliopsida</taxon>
        <taxon>Poales</taxon>
        <taxon>Poaceae</taxon>
        <taxon>PACMAD clade</taxon>
        <taxon>Arundinoideae</taxon>
        <taxon>Arundineae</taxon>
        <taxon>Arundo</taxon>
    </lineage>
</organism>
<reference evidence="1" key="1">
    <citation type="submission" date="2014-09" db="EMBL/GenBank/DDBJ databases">
        <authorList>
            <person name="Magalhaes I.L.F."/>
            <person name="Oliveira U."/>
            <person name="Santos F.R."/>
            <person name="Vidigal T.H.D.A."/>
            <person name="Brescovit A.D."/>
            <person name="Santos A.J."/>
        </authorList>
    </citation>
    <scope>NUCLEOTIDE SEQUENCE</scope>
    <source>
        <tissue evidence="1">Shoot tissue taken approximately 20 cm above the soil surface</tissue>
    </source>
</reference>
<reference evidence="1" key="2">
    <citation type="journal article" date="2015" name="Data Brief">
        <title>Shoot transcriptome of the giant reed, Arundo donax.</title>
        <authorList>
            <person name="Barrero R.A."/>
            <person name="Guerrero F.D."/>
            <person name="Moolhuijzen P."/>
            <person name="Goolsby J.A."/>
            <person name="Tidwell J."/>
            <person name="Bellgard S.E."/>
            <person name="Bellgard M.I."/>
        </authorList>
    </citation>
    <scope>NUCLEOTIDE SEQUENCE</scope>
    <source>
        <tissue evidence="1">Shoot tissue taken approximately 20 cm above the soil surface</tissue>
    </source>
</reference>